<keyword evidence="2" id="KW-1185">Reference proteome</keyword>
<dbReference type="EMBL" id="CM039178">
    <property type="protein sequence ID" value="KAH9679391.1"/>
    <property type="molecule type" value="Genomic_DNA"/>
</dbReference>
<proteinExistence type="predicted"/>
<name>A0ACB8HXB1_CITSI</name>
<gene>
    <name evidence="1" type="ORF">KPL71_026112</name>
</gene>
<sequence length="907" mass="101130">MEDSRRRSGLHDFNLASRKAEEAAWRRFEAAEWLENLVGPLGVSSEPSEREFISCLRNGLILCNAINKINPGTVTKVVENSSYIQSFSRESQPPPAYQYFENVRNFLVAVEELKLPAFEASDLERDTLEAGSAAKIVDCILSLKSYHEWKQMNCENGFYKPAKTPLVLQSASRPSRASTVITSGSSRDLDMSALSEKQLPVNGENLKLEDLIVKVIAECMIGAKENLDENLLASFHNRSLDSFKLLTKVLSSCSKQLQTEYPELKSMFEAFLKGSRLQTHLTSSPEDLPVLGISQDLKDLLSRTKKEFKDLELQLHSDLEDLGNQVQEMSSAALGYHRVVNENRKLYNMVQDLRGNIRVYCRVRPSFRAETKDVIEFIGEDGSLVILDPLKPRKEGRKVFQFNHVFGPTATQEIRSCASENGLNLPDATMHSVKSTADVLQLMKLGELNRAVSSTAINNRSSRSHSVLTIHVHGKDTSGSILRSCLHLVDLAGSERVDKSEVTGDRLKEAQYINKSLSCLGDVITALAQKNSHIPYRNSKLTLLLQDSLGGRAKTLMFAHVSPEVDFFGETVSTLKFAQRVSTVELGAARVNKESNEVMQLKEQIESLKKALANKEAQKAIAVTERTPPRTRRLSIETVGAVKTEKLINCQEKKGTKTPPVPTRARRLSLEGPRYGIKENIQVKVSDNVSQPLLGSASRQKFNQFRDAEAVSTPYQHWSSNDVSIIDANHHNNTPKSPNFSYRKRAVKSDNRPMISSLQLPNTPEPQISARNEVQIEKQSELTLSTEPRTANGKGSHIRKSLRTIGKLINGSEKRNQQNLILPTKGAGKINDGNSPVRTSTRSLRRQSLTGTETSGSDRSRRSSLGGKPTESSKQHLHRTDVDANDYRNAKTPPPIRPSTQTTKRWM</sequence>
<reference evidence="2" key="1">
    <citation type="journal article" date="2023" name="Hortic. Res.">
        <title>A chromosome-level phased genome enabling allele-level studies in sweet orange: a case study on citrus Huanglongbing tolerance.</title>
        <authorList>
            <person name="Wu B."/>
            <person name="Yu Q."/>
            <person name="Deng Z."/>
            <person name="Duan Y."/>
            <person name="Luo F."/>
            <person name="Gmitter F. Jr."/>
        </authorList>
    </citation>
    <scope>NUCLEOTIDE SEQUENCE [LARGE SCALE GENOMIC DNA]</scope>
    <source>
        <strain evidence="2">cv. Valencia</strain>
    </source>
</reference>
<dbReference type="Proteomes" id="UP000829398">
    <property type="component" value="Chromosome 9"/>
</dbReference>
<protein>
    <submittedName>
        <fullName evidence="1">Kinesin-like protein KIN-14L</fullName>
    </submittedName>
</protein>
<comment type="caution">
    <text evidence="1">The sequence shown here is derived from an EMBL/GenBank/DDBJ whole genome shotgun (WGS) entry which is preliminary data.</text>
</comment>
<accession>A0ACB8HXB1</accession>
<evidence type="ECO:0000313" key="1">
    <source>
        <dbReference type="EMBL" id="KAH9679391.1"/>
    </source>
</evidence>
<organism evidence="1 2">
    <name type="scientific">Citrus sinensis</name>
    <name type="common">Sweet orange</name>
    <name type="synonym">Citrus aurantium var. sinensis</name>
    <dbReference type="NCBI Taxonomy" id="2711"/>
    <lineage>
        <taxon>Eukaryota</taxon>
        <taxon>Viridiplantae</taxon>
        <taxon>Streptophyta</taxon>
        <taxon>Embryophyta</taxon>
        <taxon>Tracheophyta</taxon>
        <taxon>Spermatophyta</taxon>
        <taxon>Magnoliopsida</taxon>
        <taxon>eudicotyledons</taxon>
        <taxon>Gunneridae</taxon>
        <taxon>Pentapetalae</taxon>
        <taxon>rosids</taxon>
        <taxon>malvids</taxon>
        <taxon>Sapindales</taxon>
        <taxon>Rutaceae</taxon>
        <taxon>Aurantioideae</taxon>
        <taxon>Citrus</taxon>
    </lineage>
</organism>
<evidence type="ECO:0000313" key="2">
    <source>
        <dbReference type="Proteomes" id="UP000829398"/>
    </source>
</evidence>